<dbReference type="Pfam" id="PF07435">
    <property type="entry name" value="YycH"/>
    <property type="match status" value="1"/>
</dbReference>
<dbReference type="PATRIC" id="fig|216463.3.peg.930"/>
<dbReference type="InterPro" id="IPR009996">
    <property type="entry name" value="YycH"/>
</dbReference>
<organism evidence="2 3">
    <name type="scientific">Levilactobacillus spicheri</name>
    <dbReference type="NCBI Taxonomy" id="216463"/>
    <lineage>
        <taxon>Bacteria</taxon>
        <taxon>Bacillati</taxon>
        <taxon>Bacillota</taxon>
        <taxon>Bacilli</taxon>
        <taxon>Lactobacillales</taxon>
        <taxon>Lactobacillaceae</taxon>
        <taxon>Levilactobacillus</taxon>
    </lineage>
</organism>
<reference evidence="2 3" key="1">
    <citation type="submission" date="2015-03" db="EMBL/GenBank/DDBJ databases">
        <authorList>
            <person name="Zheng J."/>
            <person name="Ganezle M."/>
        </authorList>
    </citation>
    <scope>NUCLEOTIDE SEQUENCE [LARGE SCALE GENOMIC DNA]</scope>
    <source>
        <strain evidence="2 3">LP38</strain>
    </source>
</reference>
<proteinExistence type="predicted"/>
<feature type="domain" description="Regulatory protein YycH" evidence="1">
    <location>
        <begin position="15"/>
        <end position="427"/>
    </location>
</feature>
<dbReference type="AlphaFoldDB" id="A0A0F3RRL0"/>
<dbReference type="Gene3D" id="3.10.450.310">
    <property type="match status" value="1"/>
</dbReference>
<name>A0A0F3RRL0_9LACO</name>
<sequence length="436" mass="49085">MSGMKITKALLPIGLTIAVAISVTLSALIWTNPAQYERNRQRSSNNPTTELNTRPQKDVYLPTQVVHTDATGNQQLLNNRKINLTSEIRTALSNWKLGRISRVRDVSHTDYLNALKQKDSLLLSYASPINVKLFNTVFSSNVSLQNTQFSRIMVPLNGDKHLYLLNDTNQEMYRVTVKSGAAKPLRGILRENLFRIPIHMQWLNGSAMAYMPSSVTVPSYSYLVNHQSTDYFTTRLLNNGEATNVTAKKNKDNTIYSDGTSKQLTVYNKPGVALYEDYSAMQATLTFSQQLKASYQAVKTIGIPMENLRYYGYDGDNNTVTYRSFVEGFPIFNQSDYGAARIQILSQGVRRYNFSLYSLQVPVPNDKKSITLPGTQAVIDQLTAAGYNRKKIGSIQLGYQWAASSVSDKVVDLTPTWYVNYDGTWKTYKQMLKTNG</sequence>
<dbReference type="CDD" id="cd15787">
    <property type="entry name" value="YycH_N"/>
    <property type="match status" value="1"/>
</dbReference>
<comment type="caution">
    <text evidence="2">The sequence shown here is derived from an EMBL/GenBank/DDBJ whole genome shotgun (WGS) entry which is preliminary data.</text>
</comment>
<protein>
    <recommendedName>
        <fullName evidence="1">Regulatory protein YycH domain-containing protein</fullName>
    </recommendedName>
</protein>
<dbReference type="STRING" id="216463.VC81_09045"/>
<accession>A0A0F3RRL0</accession>
<gene>
    <name evidence="2" type="ORF">VC81_09045</name>
</gene>
<dbReference type="EMBL" id="JZCR01000019">
    <property type="protein sequence ID" value="KJW12663.1"/>
    <property type="molecule type" value="Genomic_DNA"/>
</dbReference>
<evidence type="ECO:0000313" key="2">
    <source>
        <dbReference type="EMBL" id="KJW12663.1"/>
    </source>
</evidence>
<dbReference type="Proteomes" id="UP000033491">
    <property type="component" value="Unassembled WGS sequence"/>
</dbReference>
<evidence type="ECO:0000259" key="1">
    <source>
        <dbReference type="Pfam" id="PF07435"/>
    </source>
</evidence>
<evidence type="ECO:0000313" key="3">
    <source>
        <dbReference type="Proteomes" id="UP000033491"/>
    </source>
</evidence>